<evidence type="ECO:0000313" key="3">
    <source>
        <dbReference type="Proteomes" id="UP000654922"/>
    </source>
</evidence>
<proteinExistence type="predicted"/>
<dbReference type="Gene3D" id="3.40.50.720">
    <property type="entry name" value="NAD(P)-binding Rossmann-like Domain"/>
    <property type="match status" value="1"/>
</dbReference>
<dbReference type="InterPro" id="IPR001509">
    <property type="entry name" value="Epimerase_deHydtase"/>
</dbReference>
<organism evidence="2 3">
    <name type="scientific">Aspergillus felis</name>
    <dbReference type="NCBI Taxonomy" id="1287682"/>
    <lineage>
        <taxon>Eukaryota</taxon>
        <taxon>Fungi</taxon>
        <taxon>Dikarya</taxon>
        <taxon>Ascomycota</taxon>
        <taxon>Pezizomycotina</taxon>
        <taxon>Eurotiomycetes</taxon>
        <taxon>Eurotiomycetidae</taxon>
        <taxon>Eurotiales</taxon>
        <taxon>Aspergillaceae</taxon>
        <taxon>Aspergillus</taxon>
        <taxon>Aspergillus subgen. Fumigati</taxon>
    </lineage>
</organism>
<dbReference type="InterPro" id="IPR036291">
    <property type="entry name" value="NAD(P)-bd_dom_sf"/>
</dbReference>
<reference evidence="2" key="1">
    <citation type="submission" date="2020-06" db="EMBL/GenBank/DDBJ databases">
        <title>Draft genome sequences of strains closely related to Aspergillus parafelis and Aspergillus hiratsukae.</title>
        <authorList>
            <person name="Dos Santos R.A.C."/>
            <person name="Rivero-Menendez O."/>
            <person name="Steenwyk J.L."/>
            <person name="Mead M.E."/>
            <person name="Goldman G.H."/>
            <person name="Alastruey-Izquierdo A."/>
            <person name="Rokas A."/>
        </authorList>
    </citation>
    <scope>NUCLEOTIDE SEQUENCE</scope>
    <source>
        <strain evidence="2">CNM-CM5623</strain>
    </source>
</reference>
<dbReference type="OrthoDB" id="202470at2759"/>
<dbReference type="AlphaFoldDB" id="A0A8H6ULP0"/>
<dbReference type="EMBL" id="JACBAE010001379">
    <property type="protein sequence ID" value="KAF7159478.1"/>
    <property type="molecule type" value="Genomic_DNA"/>
</dbReference>
<protein>
    <recommendedName>
        <fullName evidence="1">NAD-dependent epimerase/dehydratase domain-containing protein</fullName>
    </recommendedName>
</protein>
<dbReference type="PANTHER" id="PTHR43103">
    <property type="entry name" value="NUCLEOSIDE-DIPHOSPHATE-SUGAR EPIMERASE"/>
    <property type="match status" value="1"/>
</dbReference>
<evidence type="ECO:0000259" key="1">
    <source>
        <dbReference type="Pfam" id="PF01370"/>
    </source>
</evidence>
<evidence type="ECO:0000313" key="2">
    <source>
        <dbReference type="EMBL" id="KAF7159478.1"/>
    </source>
</evidence>
<dbReference type="Proteomes" id="UP000654922">
    <property type="component" value="Unassembled WGS sequence"/>
</dbReference>
<dbReference type="SUPFAM" id="SSF51735">
    <property type="entry name" value="NAD(P)-binding Rossmann-fold domains"/>
    <property type="match status" value="1"/>
</dbReference>
<feature type="domain" description="NAD-dependent epimerase/dehydratase" evidence="1">
    <location>
        <begin position="5"/>
        <end position="164"/>
    </location>
</feature>
<sequence>MGKHIVVTGGSGKAGQEIIAYLLQHGHEILNFDLSPLPSSLSDRVHTIRLDLADTEPFREPLGRVPDAVIHLGGYARNMMVPDNETFRGNIMCTYSVMEAACRLNIKKIITASSVAVYGVRFADGDTDFPSFPVEEDVDTNPMDAYAISKLCGEYVARGFARSAEGRSWVPGL</sequence>
<accession>A0A8H6ULP0</accession>
<comment type="caution">
    <text evidence="2">The sequence shown here is derived from an EMBL/GenBank/DDBJ whole genome shotgun (WGS) entry which is preliminary data.</text>
</comment>
<dbReference type="PANTHER" id="PTHR43103:SF6">
    <property type="entry name" value="PUTATIVE-RELATED"/>
    <property type="match status" value="1"/>
</dbReference>
<gene>
    <name evidence="2" type="ORF">CNMCM5623_004816</name>
</gene>
<dbReference type="Pfam" id="PF01370">
    <property type="entry name" value="Epimerase"/>
    <property type="match status" value="1"/>
</dbReference>
<name>A0A8H6ULP0_9EURO</name>
<dbReference type="CDD" id="cd08946">
    <property type="entry name" value="SDR_e"/>
    <property type="match status" value="1"/>
</dbReference>